<name>A0ABD3GF57_9MARC</name>
<organism evidence="2 3">
    <name type="scientific">Riccia sorocarpa</name>
    <dbReference type="NCBI Taxonomy" id="122646"/>
    <lineage>
        <taxon>Eukaryota</taxon>
        <taxon>Viridiplantae</taxon>
        <taxon>Streptophyta</taxon>
        <taxon>Embryophyta</taxon>
        <taxon>Marchantiophyta</taxon>
        <taxon>Marchantiopsida</taxon>
        <taxon>Marchantiidae</taxon>
        <taxon>Marchantiales</taxon>
        <taxon>Ricciaceae</taxon>
        <taxon>Riccia</taxon>
    </lineage>
</organism>
<protein>
    <submittedName>
        <fullName evidence="2">Uncharacterized protein</fullName>
    </submittedName>
</protein>
<sequence>MARKLRIVIRSILRALPGYTMLSLGITKTGIKDSWLRQTSLGGKDYGAANTGKEIKFGSGESTDMLVAEEKMKVWDGSWRRSPTFSGAAERSGGDGESFLPTFLSPYWSSPPHPGSNRRPNPHAYGS</sequence>
<keyword evidence="3" id="KW-1185">Reference proteome</keyword>
<evidence type="ECO:0000313" key="3">
    <source>
        <dbReference type="Proteomes" id="UP001633002"/>
    </source>
</evidence>
<dbReference type="AlphaFoldDB" id="A0ABD3GF57"/>
<feature type="region of interest" description="Disordered" evidence="1">
    <location>
        <begin position="107"/>
        <end position="127"/>
    </location>
</feature>
<proteinExistence type="predicted"/>
<comment type="caution">
    <text evidence="2">The sequence shown here is derived from an EMBL/GenBank/DDBJ whole genome shotgun (WGS) entry which is preliminary data.</text>
</comment>
<gene>
    <name evidence="2" type="ORF">R1sor_026608</name>
</gene>
<evidence type="ECO:0000256" key="1">
    <source>
        <dbReference type="SAM" id="MobiDB-lite"/>
    </source>
</evidence>
<reference evidence="2 3" key="1">
    <citation type="submission" date="2024-09" db="EMBL/GenBank/DDBJ databases">
        <title>Chromosome-scale assembly of Riccia sorocarpa.</title>
        <authorList>
            <person name="Paukszto L."/>
        </authorList>
    </citation>
    <scope>NUCLEOTIDE SEQUENCE [LARGE SCALE GENOMIC DNA]</scope>
    <source>
        <strain evidence="2">LP-2024</strain>
        <tissue evidence="2">Aerial parts of the thallus</tissue>
    </source>
</reference>
<evidence type="ECO:0000313" key="2">
    <source>
        <dbReference type="EMBL" id="KAL3676660.1"/>
    </source>
</evidence>
<dbReference type="EMBL" id="JBJQOH010000008">
    <property type="protein sequence ID" value="KAL3676660.1"/>
    <property type="molecule type" value="Genomic_DNA"/>
</dbReference>
<accession>A0ABD3GF57</accession>
<dbReference type="Proteomes" id="UP001633002">
    <property type="component" value="Unassembled WGS sequence"/>
</dbReference>